<evidence type="ECO:0000313" key="12">
    <source>
        <dbReference type="EnsemblPlants" id="Kaladp0048s0319.1.v1.1.CDS.1"/>
    </source>
</evidence>
<evidence type="ECO:0000256" key="8">
    <source>
        <dbReference type="ARBA" id="ARBA00023242"/>
    </source>
</evidence>
<feature type="compositionally biased region" description="Polar residues" evidence="10">
    <location>
        <begin position="51"/>
        <end position="61"/>
    </location>
</feature>
<dbReference type="GO" id="GO:0008270">
    <property type="term" value="F:zinc ion binding"/>
    <property type="evidence" value="ECO:0007669"/>
    <property type="project" value="UniProtKB-KW"/>
</dbReference>
<feature type="compositionally biased region" description="Low complexity" evidence="10">
    <location>
        <begin position="308"/>
        <end position="327"/>
    </location>
</feature>
<reference evidence="12" key="1">
    <citation type="submission" date="2021-01" db="UniProtKB">
        <authorList>
            <consortium name="EnsemblPlants"/>
        </authorList>
    </citation>
    <scope>IDENTIFICATION</scope>
</reference>
<keyword evidence="3" id="KW-0677">Repeat</keyword>
<sequence length="418" mass="45552">MDYAHNNSTKLQPDDNVSNIVSLIDNGCGRVNDDDDDDDDAVGLIDIKATTTSGSINSNPSEAPRNKEDDEEEQAQMKNHDNVVTATFQPPTTLITTMMIVKGKRTKRQRLHSPVVLHSYNGNDTAQEEEEDEEEEEDNDDEAAEELDMANCLILLARGQSPSIRRNELGLFTKLSSSSKRFSSENKRVHGTSSVYECKTCNRTFPSFQALGGHRASHKKLKITANDHFRQSAISDNTHSPPSPLVITPSPSTLSLQLGNINYYSRAPSAHTNKSGHKVHECSICGAEFSSGQALGGHMRRHRGPMITLNSSTTTTTTTTTTTNNNNNPIANTTLSLSTVIAVESPDTAAAKVNRINTSNNNNGLLSLDLNLPASPSPSPEDHDHTNFSLAPKQPQPQQPQQQSAVVFSTPALVDCFY</sequence>
<dbReference type="PANTHER" id="PTHR26374:SF378">
    <property type="entry name" value="C2H2-TYPE ZINC FINGER FAMILY PROTEIN"/>
    <property type="match status" value="1"/>
</dbReference>
<comment type="subcellular location">
    <subcellularLocation>
        <location evidence="1">Nucleus</location>
    </subcellularLocation>
</comment>
<feature type="region of interest" description="Disordered" evidence="10">
    <location>
        <begin position="369"/>
        <end position="405"/>
    </location>
</feature>
<dbReference type="Gene3D" id="3.30.160.60">
    <property type="entry name" value="Classic Zinc Finger"/>
    <property type="match status" value="2"/>
</dbReference>
<feature type="region of interest" description="Disordered" evidence="10">
    <location>
        <begin position="105"/>
        <end position="143"/>
    </location>
</feature>
<evidence type="ECO:0000256" key="7">
    <source>
        <dbReference type="ARBA" id="ARBA00023163"/>
    </source>
</evidence>
<keyword evidence="6" id="KW-0805">Transcription regulation</keyword>
<dbReference type="PROSITE" id="PS00028">
    <property type="entry name" value="ZINC_FINGER_C2H2_1"/>
    <property type="match status" value="2"/>
</dbReference>
<keyword evidence="2" id="KW-0479">Metal-binding</keyword>
<dbReference type="SUPFAM" id="SSF57667">
    <property type="entry name" value="beta-beta-alpha zinc fingers"/>
    <property type="match status" value="1"/>
</dbReference>
<keyword evidence="7" id="KW-0804">Transcription</keyword>
<organism evidence="12 13">
    <name type="scientific">Kalanchoe fedtschenkoi</name>
    <name type="common">Lavender scallops</name>
    <name type="synonym">South American air plant</name>
    <dbReference type="NCBI Taxonomy" id="63787"/>
    <lineage>
        <taxon>Eukaryota</taxon>
        <taxon>Viridiplantae</taxon>
        <taxon>Streptophyta</taxon>
        <taxon>Embryophyta</taxon>
        <taxon>Tracheophyta</taxon>
        <taxon>Spermatophyta</taxon>
        <taxon>Magnoliopsida</taxon>
        <taxon>eudicotyledons</taxon>
        <taxon>Gunneridae</taxon>
        <taxon>Pentapetalae</taxon>
        <taxon>Saxifragales</taxon>
        <taxon>Crassulaceae</taxon>
        <taxon>Kalanchoe</taxon>
    </lineage>
</organism>
<dbReference type="AlphaFoldDB" id="A0A7N0TXL1"/>
<protein>
    <recommendedName>
        <fullName evidence="11">C2H2-type domain-containing protein</fullName>
    </recommendedName>
</protein>
<keyword evidence="4 9" id="KW-0863">Zinc-finger</keyword>
<evidence type="ECO:0000259" key="11">
    <source>
        <dbReference type="PROSITE" id="PS50157"/>
    </source>
</evidence>
<proteinExistence type="predicted"/>
<dbReference type="GO" id="GO:0005634">
    <property type="term" value="C:nucleus"/>
    <property type="evidence" value="ECO:0007669"/>
    <property type="project" value="UniProtKB-SubCell"/>
</dbReference>
<dbReference type="EnsemblPlants" id="Kaladp0048s0319.1.v1.1">
    <property type="protein sequence ID" value="Kaladp0048s0319.1.v1.1.CDS.1"/>
    <property type="gene ID" value="Kaladp0048s0319.v1.1"/>
</dbReference>
<evidence type="ECO:0000256" key="10">
    <source>
        <dbReference type="SAM" id="MobiDB-lite"/>
    </source>
</evidence>
<evidence type="ECO:0000256" key="6">
    <source>
        <dbReference type="ARBA" id="ARBA00023015"/>
    </source>
</evidence>
<dbReference type="Pfam" id="PF13912">
    <property type="entry name" value="zf-C2H2_6"/>
    <property type="match status" value="2"/>
</dbReference>
<dbReference type="InterPro" id="IPR013087">
    <property type="entry name" value="Znf_C2H2_type"/>
</dbReference>
<dbReference type="Proteomes" id="UP000594263">
    <property type="component" value="Unplaced"/>
</dbReference>
<keyword evidence="13" id="KW-1185">Reference proteome</keyword>
<feature type="region of interest" description="Disordered" evidence="10">
    <location>
        <begin position="304"/>
        <end position="327"/>
    </location>
</feature>
<evidence type="ECO:0000256" key="1">
    <source>
        <dbReference type="ARBA" id="ARBA00004123"/>
    </source>
</evidence>
<dbReference type="InterPro" id="IPR036236">
    <property type="entry name" value="Znf_C2H2_sf"/>
</dbReference>
<evidence type="ECO:0000256" key="2">
    <source>
        <dbReference type="ARBA" id="ARBA00022723"/>
    </source>
</evidence>
<name>A0A7N0TXL1_KALFE</name>
<dbReference type="PROSITE" id="PS50157">
    <property type="entry name" value="ZINC_FINGER_C2H2_2"/>
    <property type="match status" value="2"/>
</dbReference>
<dbReference type="Gramene" id="Kaladp0048s0319.1.v1.1">
    <property type="protein sequence ID" value="Kaladp0048s0319.1.v1.1.CDS.1"/>
    <property type="gene ID" value="Kaladp0048s0319.v1.1"/>
</dbReference>
<dbReference type="SMART" id="SM00355">
    <property type="entry name" value="ZnF_C2H2"/>
    <property type="match status" value="2"/>
</dbReference>
<evidence type="ECO:0000313" key="13">
    <source>
        <dbReference type="Proteomes" id="UP000594263"/>
    </source>
</evidence>
<keyword evidence="8" id="KW-0539">Nucleus</keyword>
<feature type="region of interest" description="Disordered" evidence="10">
    <location>
        <begin position="51"/>
        <end position="77"/>
    </location>
</feature>
<evidence type="ECO:0000256" key="9">
    <source>
        <dbReference type="PROSITE-ProRule" id="PRU00042"/>
    </source>
</evidence>
<keyword evidence="5" id="KW-0862">Zinc</keyword>
<feature type="domain" description="C2H2-type" evidence="11">
    <location>
        <begin position="280"/>
        <end position="307"/>
    </location>
</feature>
<accession>A0A7N0TXL1</accession>
<feature type="domain" description="C2H2-type" evidence="11">
    <location>
        <begin position="196"/>
        <end position="223"/>
    </location>
</feature>
<evidence type="ECO:0000256" key="4">
    <source>
        <dbReference type="ARBA" id="ARBA00022771"/>
    </source>
</evidence>
<evidence type="ECO:0000256" key="5">
    <source>
        <dbReference type="ARBA" id="ARBA00022833"/>
    </source>
</evidence>
<dbReference type="PANTHER" id="PTHR26374">
    <property type="entry name" value="ZINC FINGER PROTEIN ZAT5"/>
    <property type="match status" value="1"/>
</dbReference>
<feature type="compositionally biased region" description="Acidic residues" evidence="10">
    <location>
        <begin position="126"/>
        <end position="143"/>
    </location>
</feature>
<dbReference type="OMA" id="WFSNNNA"/>
<evidence type="ECO:0000256" key="3">
    <source>
        <dbReference type="ARBA" id="ARBA00022737"/>
    </source>
</evidence>